<accession>A0ABS4A786</accession>
<keyword evidence="3" id="KW-0378">Hydrolase</keyword>
<dbReference type="Pfam" id="PF04586">
    <property type="entry name" value="Peptidase_S78"/>
    <property type="match status" value="1"/>
</dbReference>
<evidence type="ECO:0000256" key="2">
    <source>
        <dbReference type="ARBA" id="ARBA00022670"/>
    </source>
</evidence>
<sequence>MIRRNYEIAAGRPLDLEYGGGGFVAAVDGKSLSQTSDGGEVRQHLQGYALRWRSLIEQAGKYFYFLPHSIKNPMWGEPKRLLFDHNEGTVYATTQTGLELFCDDNGLAMRLVVGNDSMRRKAFDTVKNGERTALSVGVIMHGDEYVQVDDDTRVRMVRSATLQEISLVAEGACRQAFCGLIDAEDARSLQQDANSFQIMNDGAAHKFLKALGNLLEAVRNDRP</sequence>
<reference evidence="5 6" key="1">
    <citation type="submission" date="2021-03" db="EMBL/GenBank/DDBJ databases">
        <title>Genome Sequence of Bradyrhizobium vignae strain ISRA400.</title>
        <authorList>
            <person name="Tisa L.S."/>
            <person name="Svistoonoff S."/>
            <person name="Hocher V."/>
            <person name="Fall S."/>
            <person name="Zaiya A."/>
            <person name="Naing D."/>
            <person name="Niang N."/>
            <person name="Diouf A."/>
            <person name="Dasylva M.C."/>
            <person name="Toure O."/>
            <person name="Gueye M."/>
            <person name="Gully D."/>
            <person name="Tisseyre P."/>
            <person name="Simpson S."/>
            <person name="Morris K."/>
            <person name="Thomas W.K."/>
        </authorList>
    </citation>
    <scope>NUCLEOTIDE SEQUENCE [LARGE SCALE GENOMIC DNA]</scope>
    <source>
        <strain evidence="5 6">ISRA400</strain>
    </source>
</reference>
<feature type="domain" description="Prohead serine protease" evidence="4">
    <location>
        <begin position="36"/>
        <end position="176"/>
    </location>
</feature>
<dbReference type="RefSeq" id="WP_209296652.1">
    <property type="nucleotide sequence ID" value="NZ_JAGIKT010000124.1"/>
</dbReference>
<keyword evidence="2 5" id="KW-0645">Protease</keyword>
<proteinExistence type="predicted"/>
<evidence type="ECO:0000313" key="5">
    <source>
        <dbReference type="EMBL" id="MBP0116275.1"/>
    </source>
</evidence>
<dbReference type="GO" id="GO:0006508">
    <property type="term" value="P:proteolysis"/>
    <property type="evidence" value="ECO:0007669"/>
    <property type="project" value="UniProtKB-KW"/>
</dbReference>
<keyword evidence="1" id="KW-1188">Viral release from host cell</keyword>
<name>A0ABS4A786_9BRAD</name>
<dbReference type="GO" id="GO:0008233">
    <property type="term" value="F:peptidase activity"/>
    <property type="evidence" value="ECO:0007669"/>
    <property type="project" value="UniProtKB-KW"/>
</dbReference>
<organism evidence="5 6">
    <name type="scientific">Bradyrhizobium vignae</name>
    <dbReference type="NCBI Taxonomy" id="1549949"/>
    <lineage>
        <taxon>Bacteria</taxon>
        <taxon>Pseudomonadati</taxon>
        <taxon>Pseudomonadota</taxon>
        <taxon>Alphaproteobacteria</taxon>
        <taxon>Hyphomicrobiales</taxon>
        <taxon>Nitrobacteraceae</taxon>
        <taxon>Bradyrhizobium</taxon>
    </lineage>
</organism>
<evidence type="ECO:0000256" key="1">
    <source>
        <dbReference type="ARBA" id="ARBA00022612"/>
    </source>
</evidence>
<evidence type="ECO:0000259" key="4">
    <source>
        <dbReference type="Pfam" id="PF04586"/>
    </source>
</evidence>
<dbReference type="Proteomes" id="UP000669317">
    <property type="component" value="Unassembled WGS sequence"/>
</dbReference>
<gene>
    <name evidence="5" type="ORF">JWS04_35515</name>
</gene>
<keyword evidence="6" id="KW-1185">Reference proteome</keyword>
<dbReference type="InterPro" id="IPR054613">
    <property type="entry name" value="Peptidase_S78_dom"/>
</dbReference>
<comment type="caution">
    <text evidence="5">The sequence shown here is derived from an EMBL/GenBank/DDBJ whole genome shotgun (WGS) entry which is preliminary data.</text>
</comment>
<evidence type="ECO:0000313" key="6">
    <source>
        <dbReference type="Proteomes" id="UP000669317"/>
    </source>
</evidence>
<evidence type="ECO:0000256" key="3">
    <source>
        <dbReference type="ARBA" id="ARBA00022801"/>
    </source>
</evidence>
<dbReference type="EMBL" id="JAGIKT010000124">
    <property type="protein sequence ID" value="MBP0116275.1"/>
    <property type="molecule type" value="Genomic_DNA"/>
</dbReference>
<protein>
    <submittedName>
        <fullName evidence="5">HK97 family phage prohead protease</fullName>
    </submittedName>
</protein>